<name>Q21I72_SACD2</name>
<dbReference type="AlphaFoldDB" id="Q21I72"/>
<reference evidence="1 2" key="1">
    <citation type="journal article" date="2008" name="PLoS Genet.">
        <title>Complete genome sequence of the complex carbohydrate-degrading marine bacterium, Saccharophagus degradans strain 2-40 T.</title>
        <authorList>
            <person name="Weiner R.M."/>
            <person name="Taylor L.E.II."/>
            <person name="Henrissat B."/>
            <person name="Hauser L."/>
            <person name="Land M."/>
            <person name="Coutinho P.M."/>
            <person name="Rancurel C."/>
            <person name="Saunders E.H."/>
            <person name="Longmire A.G."/>
            <person name="Zhang H."/>
            <person name="Bayer E.A."/>
            <person name="Gilbert H.J."/>
            <person name="Larimer F."/>
            <person name="Zhulin I.B."/>
            <person name="Ekborg N.A."/>
            <person name="Lamed R."/>
            <person name="Richardson P.M."/>
            <person name="Borovok I."/>
            <person name="Hutcheson S."/>
        </authorList>
    </citation>
    <scope>NUCLEOTIDE SEQUENCE [LARGE SCALE GENOMIC DNA]</scope>
    <source>
        <strain evidence="2">2-40 / ATCC 43961 / DSM 17024</strain>
    </source>
</reference>
<dbReference type="STRING" id="203122.Sde_2347"/>
<organism evidence="1 2">
    <name type="scientific">Saccharophagus degradans (strain 2-40 / ATCC 43961 / DSM 17024)</name>
    <dbReference type="NCBI Taxonomy" id="203122"/>
    <lineage>
        <taxon>Bacteria</taxon>
        <taxon>Pseudomonadati</taxon>
        <taxon>Pseudomonadota</taxon>
        <taxon>Gammaproteobacteria</taxon>
        <taxon>Cellvibrionales</taxon>
        <taxon>Cellvibrionaceae</taxon>
        <taxon>Saccharophagus</taxon>
    </lineage>
</organism>
<proteinExistence type="predicted"/>
<gene>
    <name evidence="1" type="ordered locus">Sde_2347</name>
</gene>
<dbReference type="Proteomes" id="UP000001947">
    <property type="component" value="Chromosome"/>
</dbReference>
<protein>
    <recommendedName>
        <fullName evidence="3">DUF4262 domain-containing protein</fullName>
    </recommendedName>
</protein>
<accession>Q21I72</accession>
<evidence type="ECO:0000313" key="2">
    <source>
        <dbReference type="Proteomes" id="UP000001947"/>
    </source>
</evidence>
<evidence type="ECO:0000313" key="1">
    <source>
        <dbReference type="EMBL" id="ABD81607.1"/>
    </source>
</evidence>
<evidence type="ECO:0008006" key="3">
    <source>
        <dbReference type="Google" id="ProtNLM"/>
    </source>
</evidence>
<dbReference type="EMBL" id="CP000282">
    <property type="protein sequence ID" value="ABD81607.1"/>
    <property type="molecule type" value="Genomic_DNA"/>
</dbReference>
<dbReference type="Pfam" id="PF14081">
    <property type="entry name" value="DUF4262"/>
    <property type="match status" value="1"/>
</dbReference>
<dbReference type="KEGG" id="sde:Sde_2347"/>
<dbReference type="RefSeq" id="WP_011468825.1">
    <property type="nucleotide sequence ID" value="NC_007912.1"/>
</dbReference>
<dbReference type="OrthoDB" id="9793188at2"/>
<keyword evidence="2" id="KW-1185">Reference proteome</keyword>
<dbReference type="HOGENOM" id="CLU_094847_2_0_6"/>
<dbReference type="eggNOG" id="ENOG5032XI5">
    <property type="taxonomic scope" value="Bacteria"/>
</dbReference>
<dbReference type="GeneID" id="98614011"/>
<dbReference type="InterPro" id="IPR025358">
    <property type="entry name" value="DUF4262"/>
</dbReference>
<sequence>MSNESLIENIKKHGWQCQYVFDANGEKEDFSYSIGFEESFDHPEIMIFGLKRETMHSILSGIASDIKEGRKFEEGVRTGNVLSGEFEVIFKSVNEEFLPEYAGIATSFYNKPFRMMVMFWPDKSNILPTEVGCKLTVQNEALKIV</sequence>